<dbReference type="InterPro" id="IPR001509">
    <property type="entry name" value="Epimerase_deHydtase"/>
</dbReference>
<dbReference type="InterPro" id="IPR036291">
    <property type="entry name" value="NAD(P)-bd_dom_sf"/>
</dbReference>
<dbReference type="Gene3D" id="3.40.50.720">
    <property type="entry name" value="NAD(P)-binding Rossmann-like Domain"/>
    <property type="match status" value="1"/>
</dbReference>
<dbReference type="InterPro" id="IPR010099">
    <property type="entry name" value="SDR39U1"/>
</dbReference>
<dbReference type="PANTHER" id="PTHR11092:SF0">
    <property type="entry name" value="EPIMERASE FAMILY PROTEIN SDR39U1"/>
    <property type="match status" value="1"/>
</dbReference>
<feature type="domain" description="DUF1731" evidence="3">
    <location>
        <begin position="254"/>
        <end position="300"/>
    </location>
</feature>
<dbReference type="Pfam" id="PF01370">
    <property type="entry name" value="Epimerase"/>
    <property type="match status" value="1"/>
</dbReference>
<name>A0A7C2TMQ2_9BACT</name>
<evidence type="ECO:0000259" key="2">
    <source>
        <dbReference type="Pfam" id="PF01370"/>
    </source>
</evidence>
<accession>A0A7C2TMQ2</accession>
<organism evidence="4">
    <name type="scientific">Desulfurivibrio alkaliphilus</name>
    <dbReference type="NCBI Taxonomy" id="427923"/>
    <lineage>
        <taxon>Bacteria</taxon>
        <taxon>Pseudomonadati</taxon>
        <taxon>Thermodesulfobacteriota</taxon>
        <taxon>Desulfobulbia</taxon>
        <taxon>Desulfobulbales</taxon>
        <taxon>Desulfobulbaceae</taxon>
        <taxon>Desulfurivibrio</taxon>
    </lineage>
</organism>
<evidence type="ECO:0000256" key="1">
    <source>
        <dbReference type="ARBA" id="ARBA00009353"/>
    </source>
</evidence>
<sequence>MNIFLVGATGFVGVALTQHLLTKGHQVSTLVRSMNRAAALPAAATIVSGDPTRPGPWQQTAAASDVIINLAGASIFTRWSETTKRIILESRVLSTRNLVAALATVDPTTPRTLINTSATGYYGYVDDGLKSEKSPPGRDFLAEVCQTWEREAMAAQNLGHRVVITRLGVVLGGDGGALGKMLPAFRLGLGGRLGSGEQGFPWIHLADLLEIYSFLIERPDISGPVNCTAPQPVNNAEFTRALGRALHRPALLPVPGFLLHLLLGEMSSMLLRGCRVKPEILEAQGFSFRFPRIDQALDDLVG</sequence>
<dbReference type="Pfam" id="PF08338">
    <property type="entry name" value="DUF1731"/>
    <property type="match status" value="1"/>
</dbReference>
<comment type="similarity">
    <text evidence="1">Belongs to the NAD(P)-dependent epimerase/dehydratase family. SDR39U1 subfamily.</text>
</comment>
<proteinExistence type="inferred from homology"/>
<dbReference type="AlphaFoldDB" id="A0A7C2TMQ2"/>
<dbReference type="SUPFAM" id="SSF51735">
    <property type="entry name" value="NAD(P)-binding Rossmann-fold domains"/>
    <property type="match status" value="1"/>
</dbReference>
<protein>
    <submittedName>
        <fullName evidence="4">TIGR01777 family protein</fullName>
    </submittedName>
</protein>
<dbReference type="PANTHER" id="PTHR11092">
    <property type="entry name" value="SUGAR NUCLEOTIDE EPIMERASE RELATED"/>
    <property type="match status" value="1"/>
</dbReference>
<evidence type="ECO:0000259" key="3">
    <source>
        <dbReference type="Pfam" id="PF08338"/>
    </source>
</evidence>
<gene>
    <name evidence="4" type="ORF">ENN98_07650</name>
</gene>
<comment type="caution">
    <text evidence="4">The sequence shown here is derived from an EMBL/GenBank/DDBJ whole genome shotgun (WGS) entry which is preliminary data.</text>
</comment>
<dbReference type="Proteomes" id="UP000885986">
    <property type="component" value="Unassembled WGS sequence"/>
</dbReference>
<dbReference type="NCBIfam" id="TIGR01777">
    <property type="entry name" value="yfcH"/>
    <property type="match status" value="1"/>
</dbReference>
<reference evidence="4" key="1">
    <citation type="journal article" date="2020" name="mSystems">
        <title>Genome- and Community-Level Interaction Insights into Carbon Utilization and Element Cycling Functions of Hydrothermarchaeota in Hydrothermal Sediment.</title>
        <authorList>
            <person name="Zhou Z."/>
            <person name="Liu Y."/>
            <person name="Xu W."/>
            <person name="Pan J."/>
            <person name="Luo Z.H."/>
            <person name="Li M."/>
        </authorList>
    </citation>
    <scope>NUCLEOTIDE SEQUENCE [LARGE SCALE GENOMIC DNA]</scope>
    <source>
        <strain evidence="4">SpSt-1224</strain>
    </source>
</reference>
<feature type="domain" description="NAD-dependent epimerase/dehydratase" evidence="2">
    <location>
        <begin position="3"/>
        <end position="220"/>
    </location>
</feature>
<dbReference type="InterPro" id="IPR013549">
    <property type="entry name" value="DUF1731"/>
</dbReference>
<evidence type="ECO:0000313" key="4">
    <source>
        <dbReference type="EMBL" id="HET98542.1"/>
    </source>
</evidence>
<dbReference type="EMBL" id="DSDS01000171">
    <property type="protein sequence ID" value="HET98542.1"/>
    <property type="molecule type" value="Genomic_DNA"/>
</dbReference>